<dbReference type="InParanoid" id="A0A059C242"/>
<dbReference type="Pfam" id="PF02891">
    <property type="entry name" value="zf-MIZ"/>
    <property type="match status" value="1"/>
</dbReference>
<dbReference type="InterPro" id="IPR013083">
    <property type="entry name" value="Znf_RING/FYVE/PHD"/>
</dbReference>
<dbReference type="CDD" id="cd16650">
    <property type="entry name" value="SP-RING_PIAS-like"/>
    <property type="match status" value="1"/>
</dbReference>
<feature type="compositionally biased region" description="Low complexity" evidence="5">
    <location>
        <begin position="874"/>
        <end position="885"/>
    </location>
</feature>
<feature type="compositionally biased region" description="Pro residues" evidence="5">
    <location>
        <begin position="9"/>
        <end position="18"/>
    </location>
</feature>
<feature type="compositionally biased region" description="Low complexity" evidence="5">
    <location>
        <begin position="622"/>
        <end position="645"/>
    </location>
</feature>
<feature type="compositionally biased region" description="Polar residues" evidence="5">
    <location>
        <begin position="742"/>
        <end position="751"/>
    </location>
</feature>
<dbReference type="OMA" id="TIMEKFY"/>
<reference evidence="7" key="1">
    <citation type="submission" date="2013-07" db="EMBL/GenBank/DDBJ databases">
        <title>The genome of Eucalyptus grandis.</title>
        <authorList>
            <person name="Schmutz J."/>
            <person name="Hayes R."/>
            <person name="Myburg A."/>
            <person name="Tuskan G."/>
            <person name="Grattapaglia D."/>
            <person name="Rokhsar D.S."/>
        </authorList>
    </citation>
    <scope>NUCLEOTIDE SEQUENCE</scope>
    <source>
        <tissue evidence="7">Leaf extractions</tissue>
    </source>
</reference>
<accession>A0A059C242</accession>
<dbReference type="Gene3D" id="3.30.40.10">
    <property type="entry name" value="Zinc/RING finger domain, C3HC4 (zinc finger)"/>
    <property type="match status" value="1"/>
</dbReference>
<dbReference type="PROSITE" id="PS51044">
    <property type="entry name" value="ZF_SP_RING"/>
    <property type="match status" value="1"/>
</dbReference>
<dbReference type="EMBL" id="KK198757">
    <property type="protein sequence ID" value="KCW72324.1"/>
    <property type="molecule type" value="Genomic_DNA"/>
</dbReference>
<evidence type="ECO:0000256" key="1">
    <source>
        <dbReference type="ARBA" id="ARBA00022723"/>
    </source>
</evidence>
<dbReference type="Gramene" id="KCW72324">
    <property type="protein sequence ID" value="KCW72324"/>
    <property type="gene ID" value="EUGRSUZ_E00782"/>
</dbReference>
<proteinExistence type="predicted"/>
<feature type="compositionally biased region" description="Polar residues" evidence="5">
    <location>
        <begin position="787"/>
        <end position="796"/>
    </location>
</feature>
<feature type="domain" description="SP-RING-type" evidence="6">
    <location>
        <begin position="317"/>
        <end position="398"/>
    </location>
</feature>
<feature type="region of interest" description="Disordered" evidence="5">
    <location>
        <begin position="617"/>
        <end position="647"/>
    </location>
</feature>
<feature type="compositionally biased region" description="Polar residues" evidence="5">
    <location>
        <begin position="764"/>
        <end position="780"/>
    </location>
</feature>
<protein>
    <recommendedName>
        <fullName evidence="6">SP-RING-type domain-containing protein</fullName>
    </recommendedName>
</protein>
<dbReference type="GO" id="GO:0016925">
    <property type="term" value="P:protein sumoylation"/>
    <property type="evidence" value="ECO:0000318"/>
    <property type="project" value="GO_Central"/>
</dbReference>
<sequence length="907" mass="98361">MIGAATNQIPPPPPPPQPQQAAPAAAAIRFPDSVYNALRVGAVFQRLSKHLATIGKGSGLSASCGTSMEFLNSCLCLARGIDYAVANNEVLPKAHELPVLLKRLCLLKDDSFYLSVIMVLMISVKNACKYKWFSEKDCQELLALVDEIGKNFQSPRDAAVGSTASFSRVSSIFARFYPQLKMGYDLISLEVEPGYAALVNDFHISKSMVHSPEEKIRLFVAHTDNIETSACIVTPPEVSFLLNGKGVERRTNTFVDTGPQMPTNVTQMLKYGTNLLQAVGQFNGHYMIIIAFMSVASPPDSSTLLDYVPATIAATDSDSDIVEVASRISLNCPISRTRIQLPVKGHSCKHHQCFDYRNFLSINSSKPSWRCPHCNQPVCFTDIRVDQNIVKVLQEVGDDISEVTITLDGSWKAVMECDDDLHKTPNETRNCLKRGSEQQKCTVSPNAISNVLDLTGDDDEMDGAFTSESEDRKPLQSDFMIQSIPTNPSLPSILNSGSTVTQLAQLGNNLPGFVQTPSTSNAGQEMQIHGGLPQAISMIVTLPLVGAIPPAPAQDAQLLGNANFMDSVRQTHLSVPNTRQIQQSPVINTAVGSEYGNMPSIPRHATRASVGMPVPPARAQTPSPLQPQSMMNSMMPSGPSMAPQPTMSTTQPLEGFGSAGMHVERQQQISRPPVNTLQVSNIPPSALLRSSSMQDRSFSTGQSAQMPVVRPSPGQLHGRSRTSSGLFQTVQNSHLQQSLNMVTSPSTTHSPSMGRPFLPRTLAPVSQTPSSSRFWPSAQQPAMPAQTPVQSQNQPSRMRDYVVDRLRASAGDQRANTGVHAPSGVDGTRELSVEQNWRPRQMRGSITERLHLDNNLNVIRPTQQAQATPPPPAVGSSSSSPTVAPHLRVPNPMVNSRSHLGYPRGTQ</sequence>
<feature type="region of interest" description="Disordered" evidence="5">
    <location>
        <begin position="742"/>
        <end position="845"/>
    </location>
</feature>
<dbReference type="KEGG" id="egr:104443932"/>
<dbReference type="STRING" id="71139.A0A059C242"/>
<evidence type="ECO:0000256" key="5">
    <source>
        <dbReference type="SAM" id="MobiDB-lite"/>
    </source>
</evidence>
<feature type="region of interest" description="Disordered" evidence="5">
    <location>
        <begin position="861"/>
        <end position="907"/>
    </location>
</feature>
<organism evidence="7">
    <name type="scientific">Eucalyptus grandis</name>
    <name type="common">Flooded gum</name>
    <dbReference type="NCBI Taxonomy" id="71139"/>
    <lineage>
        <taxon>Eukaryota</taxon>
        <taxon>Viridiplantae</taxon>
        <taxon>Streptophyta</taxon>
        <taxon>Embryophyta</taxon>
        <taxon>Tracheophyta</taxon>
        <taxon>Spermatophyta</taxon>
        <taxon>Magnoliopsida</taxon>
        <taxon>eudicotyledons</taxon>
        <taxon>Gunneridae</taxon>
        <taxon>Pentapetalae</taxon>
        <taxon>rosids</taxon>
        <taxon>malvids</taxon>
        <taxon>Myrtales</taxon>
        <taxon>Myrtaceae</taxon>
        <taxon>Myrtoideae</taxon>
        <taxon>Eucalypteae</taxon>
        <taxon>Eucalyptus</taxon>
    </lineage>
</organism>
<dbReference type="GO" id="GO:0061665">
    <property type="term" value="F:SUMO ligase activity"/>
    <property type="evidence" value="ECO:0000318"/>
    <property type="project" value="GO_Central"/>
</dbReference>
<evidence type="ECO:0000256" key="3">
    <source>
        <dbReference type="ARBA" id="ARBA00022833"/>
    </source>
</evidence>
<keyword evidence="1" id="KW-0479">Metal-binding</keyword>
<feature type="region of interest" description="Disordered" evidence="5">
    <location>
        <begin position="1"/>
        <end position="23"/>
    </location>
</feature>
<evidence type="ECO:0000313" key="7">
    <source>
        <dbReference type="EMBL" id="KCW72324.1"/>
    </source>
</evidence>
<evidence type="ECO:0000256" key="2">
    <source>
        <dbReference type="ARBA" id="ARBA00022771"/>
    </source>
</evidence>
<dbReference type="GO" id="GO:0000785">
    <property type="term" value="C:chromatin"/>
    <property type="evidence" value="ECO:0000318"/>
    <property type="project" value="GO_Central"/>
</dbReference>
<evidence type="ECO:0000259" key="6">
    <source>
        <dbReference type="PROSITE" id="PS51044"/>
    </source>
</evidence>
<feature type="region of interest" description="Disordered" evidence="5">
    <location>
        <begin position="690"/>
        <end position="722"/>
    </location>
</feature>
<dbReference type="GO" id="GO:0008270">
    <property type="term" value="F:zinc ion binding"/>
    <property type="evidence" value="ECO:0007669"/>
    <property type="project" value="UniProtKB-KW"/>
</dbReference>
<keyword evidence="2 4" id="KW-0863">Zinc-finger</keyword>
<dbReference type="PANTHER" id="PTHR10782:SF4">
    <property type="entry name" value="TONALLI, ISOFORM E"/>
    <property type="match status" value="1"/>
</dbReference>
<evidence type="ECO:0000256" key="4">
    <source>
        <dbReference type="PROSITE-ProRule" id="PRU00452"/>
    </source>
</evidence>
<keyword evidence="3" id="KW-0862">Zinc</keyword>
<dbReference type="AlphaFoldDB" id="A0A059C242"/>
<dbReference type="InterPro" id="IPR004181">
    <property type="entry name" value="Znf_MIZ"/>
</dbReference>
<feature type="compositionally biased region" description="Polar residues" evidence="5">
    <location>
        <begin position="690"/>
        <end position="705"/>
    </location>
</feature>
<name>A0A059C242_EUCGR</name>
<gene>
    <name evidence="7" type="ORF">EUGRSUZ_E00782</name>
</gene>
<dbReference type="FunCoup" id="A0A059C242">
    <property type="interactions" value="551"/>
</dbReference>
<feature type="compositionally biased region" description="Basic and acidic residues" evidence="5">
    <location>
        <begin position="797"/>
        <end position="807"/>
    </location>
</feature>
<dbReference type="OrthoDB" id="10263264at2759"/>
<dbReference type="eggNOG" id="KOG2169">
    <property type="taxonomic scope" value="Eukaryota"/>
</dbReference>
<dbReference type="PANTHER" id="PTHR10782">
    <property type="entry name" value="ZINC FINGER MIZ DOMAIN-CONTAINING PROTEIN"/>
    <property type="match status" value="1"/>
</dbReference>